<feature type="transmembrane region" description="Helical" evidence="6">
    <location>
        <begin position="151"/>
        <end position="172"/>
    </location>
</feature>
<evidence type="ECO:0000256" key="4">
    <source>
        <dbReference type="ARBA" id="ARBA00023136"/>
    </source>
</evidence>
<feature type="transmembrane region" description="Helical" evidence="6">
    <location>
        <begin position="33"/>
        <end position="51"/>
    </location>
</feature>
<reference evidence="7 8" key="1">
    <citation type="submission" date="2020-08" db="EMBL/GenBank/DDBJ databases">
        <title>Genomic Encyclopedia of Type Strains, Phase III (KMG-III): the genomes of soil and plant-associated and newly described type strains.</title>
        <authorList>
            <person name="Whitman W."/>
        </authorList>
    </citation>
    <scope>NUCLEOTIDE SEQUENCE [LARGE SCALE GENOMIC DNA]</scope>
    <source>
        <strain evidence="7 8">CECT 8803</strain>
    </source>
</reference>
<keyword evidence="5" id="KW-0862">Zinc</keyword>
<keyword evidence="5" id="KW-0479">Metal-binding</keyword>
<dbReference type="GO" id="GO:0046872">
    <property type="term" value="F:metal ion binding"/>
    <property type="evidence" value="ECO:0007669"/>
    <property type="project" value="UniProtKB-KW"/>
</dbReference>
<evidence type="ECO:0000256" key="3">
    <source>
        <dbReference type="ARBA" id="ARBA00022989"/>
    </source>
</evidence>
<comment type="subcellular location">
    <subcellularLocation>
        <location evidence="1">Membrane</location>
        <topology evidence="1">Multi-pass membrane protein</topology>
    </subcellularLocation>
</comment>
<evidence type="ECO:0000256" key="1">
    <source>
        <dbReference type="ARBA" id="ARBA00004141"/>
    </source>
</evidence>
<feature type="binding site" evidence="5">
    <location>
        <position position="209"/>
    </location>
    <ligand>
        <name>Zn(2+)</name>
        <dbReference type="ChEBI" id="CHEBI:29105"/>
    </ligand>
</feature>
<keyword evidence="4 6" id="KW-0472">Membrane</keyword>
<evidence type="ECO:0000256" key="2">
    <source>
        <dbReference type="ARBA" id="ARBA00022692"/>
    </source>
</evidence>
<feature type="transmembrane region" description="Helical" evidence="6">
    <location>
        <begin position="178"/>
        <end position="195"/>
    </location>
</feature>
<organism evidence="7 8">
    <name type="scientific">Limibacillus halophilus</name>
    <dbReference type="NCBI Taxonomy" id="1579333"/>
    <lineage>
        <taxon>Bacteria</taxon>
        <taxon>Pseudomonadati</taxon>
        <taxon>Pseudomonadota</taxon>
        <taxon>Alphaproteobacteria</taxon>
        <taxon>Rhodospirillales</taxon>
        <taxon>Rhodovibrionaceae</taxon>
        <taxon>Limibacillus</taxon>
    </lineage>
</organism>
<proteinExistence type="predicted"/>
<sequence>MARVVGPPRCRETGGDAFDFPNYSVRERKADAGVHWIGVAASIIASAWMLIKSSHLMDVTVTASLTVYCFGLVSTFCASAAYNLATPGPRKEWLRRIDHAVIFVMIAGSYTPYAAASLGGEAGVLLLGALWTTAFLGVVLKLLFPRRFERLSLLLYLAMGWLALVVVEPLIAAISSQTLWLLAAGGIVYSLGAGVHSLRRLPFHNAVWHAMVLLAAGLHFVAASVEFL</sequence>
<evidence type="ECO:0000313" key="8">
    <source>
        <dbReference type="Proteomes" id="UP000581135"/>
    </source>
</evidence>
<accession>A0A839SZ02</accession>
<dbReference type="RefSeq" id="WP_183417723.1">
    <property type="nucleotide sequence ID" value="NZ_JACHXA010000011.1"/>
</dbReference>
<feature type="transmembrane region" description="Helical" evidence="6">
    <location>
        <begin position="122"/>
        <end position="144"/>
    </location>
</feature>
<keyword evidence="3 6" id="KW-1133">Transmembrane helix</keyword>
<dbReference type="EMBL" id="JACHXA010000011">
    <property type="protein sequence ID" value="MBB3066900.1"/>
    <property type="molecule type" value="Genomic_DNA"/>
</dbReference>
<feature type="transmembrane region" description="Helical" evidence="6">
    <location>
        <begin position="97"/>
        <end position="116"/>
    </location>
</feature>
<protein>
    <submittedName>
        <fullName evidence="7">Hemolysin III</fullName>
    </submittedName>
</protein>
<gene>
    <name evidence="7" type="ORF">FHR98_003211</name>
</gene>
<keyword evidence="8" id="KW-1185">Reference proteome</keyword>
<feature type="transmembrane region" description="Helical" evidence="6">
    <location>
        <begin position="207"/>
        <end position="225"/>
    </location>
</feature>
<name>A0A839SZ02_9PROT</name>
<feature type="transmembrane region" description="Helical" evidence="6">
    <location>
        <begin position="63"/>
        <end position="85"/>
    </location>
</feature>
<evidence type="ECO:0000256" key="5">
    <source>
        <dbReference type="PIRSR" id="PIRSR604254-1"/>
    </source>
</evidence>
<dbReference type="Pfam" id="PF03006">
    <property type="entry name" value="HlyIII"/>
    <property type="match status" value="1"/>
</dbReference>
<dbReference type="Proteomes" id="UP000581135">
    <property type="component" value="Unassembled WGS sequence"/>
</dbReference>
<dbReference type="InterPro" id="IPR004254">
    <property type="entry name" value="AdipoR/HlyIII-related"/>
</dbReference>
<dbReference type="PANTHER" id="PTHR20855:SF3">
    <property type="entry name" value="LD03007P"/>
    <property type="match status" value="1"/>
</dbReference>
<dbReference type="PANTHER" id="PTHR20855">
    <property type="entry name" value="ADIPOR/PROGESTIN RECEPTOR-RELATED"/>
    <property type="match status" value="1"/>
</dbReference>
<keyword evidence="2 6" id="KW-0812">Transmembrane</keyword>
<dbReference type="AlphaFoldDB" id="A0A839SZ02"/>
<dbReference type="GO" id="GO:0016020">
    <property type="term" value="C:membrane"/>
    <property type="evidence" value="ECO:0007669"/>
    <property type="project" value="UniProtKB-SubCell"/>
</dbReference>
<evidence type="ECO:0000313" key="7">
    <source>
        <dbReference type="EMBL" id="MBB3066900.1"/>
    </source>
</evidence>
<comment type="caution">
    <text evidence="7">The sequence shown here is derived from an EMBL/GenBank/DDBJ whole genome shotgun (WGS) entry which is preliminary data.</text>
</comment>
<evidence type="ECO:0000256" key="6">
    <source>
        <dbReference type="SAM" id="Phobius"/>
    </source>
</evidence>